<dbReference type="InterPro" id="IPR005538">
    <property type="entry name" value="LrgA/CidA"/>
</dbReference>
<feature type="transmembrane region" description="Helical" evidence="6">
    <location>
        <begin position="94"/>
        <end position="116"/>
    </location>
</feature>
<evidence type="ECO:0000313" key="8">
    <source>
        <dbReference type="Proteomes" id="UP001234343"/>
    </source>
</evidence>
<dbReference type="PANTHER" id="PTHR33931:SF2">
    <property type="entry name" value="HOLIN-LIKE PROTEIN CIDA"/>
    <property type="match status" value="1"/>
</dbReference>
<name>A0ABT7T0L6_9ALTE</name>
<dbReference type="EMBL" id="JAUCBP010000012">
    <property type="protein sequence ID" value="MDM7861930.1"/>
    <property type="molecule type" value="Genomic_DNA"/>
</dbReference>
<keyword evidence="3 6" id="KW-0812">Transmembrane</keyword>
<proteinExistence type="predicted"/>
<organism evidence="7 8">
    <name type="scientific">Alteromonas arenosi</name>
    <dbReference type="NCBI Taxonomy" id="3055817"/>
    <lineage>
        <taxon>Bacteria</taxon>
        <taxon>Pseudomonadati</taxon>
        <taxon>Pseudomonadota</taxon>
        <taxon>Gammaproteobacteria</taxon>
        <taxon>Alteromonadales</taxon>
        <taxon>Alteromonadaceae</taxon>
        <taxon>Alteromonas/Salinimonas group</taxon>
        <taxon>Alteromonas</taxon>
    </lineage>
</organism>
<reference evidence="7 8" key="1">
    <citation type="submission" date="2023-06" db="EMBL/GenBank/DDBJ databases">
        <title>Alteromonas sp. ASW11-36 isolated from intertidal sand.</title>
        <authorList>
            <person name="Li Y."/>
        </authorList>
    </citation>
    <scope>NUCLEOTIDE SEQUENCE [LARGE SCALE GENOMIC DNA]</scope>
    <source>
        <strain evidence="7 8">ASW11-36</strain>
    </source>
</reference>
<evidence type="ECO:0000256" key="4">
    <source>
        <dbReference type="ARBA" id="ARBA00022989"/>
    </source>
</evidence>
<evidence type="ECO:0000256" key="6">
    <source>
        <dbReference type="SAM" id="Phobius"/>
    </source>
</evidence>
<comment type="subcellular location">
    <subcellularLocation>
        <location evidence="1">Cell membrane</location>
        <topology evidence="1">Multi-pass membrane protein</topology>
    </subcellularLocation>
</comment>
<keyword evidence="4 6" id="KW-1133">Transmembrane helix</keyword>
<evidence type="ECO:0000313" key="7">
    <source>
        <dbReference type="EMBL" id="MDM7861930.1"/>
    </source>
</evidence>
<dbReference type="RefSeq" id="WP_289366627.1">
    <property type="nucleotide sequence ID" value="NZ_JAUCBP010000012.1"/>
</dbReference>
<evidence type="ECO:0000256" key="2">
    <source>
        <dbReference type="ARBA" id="ARBA00022475"/>
    </source>
</evidence>
<feature type="transmembrane region" description="Helical" evidence="6">
    <location>
        <begin position="63"/>
        <end position="82"/>
    </location>
</feature>
<accession>A0ABT7T0L6</accession>
<evidence type="ECO:0000256" key="3">
    <source>
        <dbReference type="ARBA" id="ARBA00022692"/>
    </source>
</evidence>
<dbReference type="PANTHER" id="PTHR33931">
    <property type="entry name" value="HOLIN-LIKE PROTEIN CIDA-RELATED"/>
    <property type="match status" value="1"/>
</dbReference>
<keyword evidence="5 6" id="KW-0472">Membrane</keyword>
<gene>
    <name evidence="7" type="ORF">QTP81_15105</name>
</gene>
<feature type="transmembrane region" description="Helical" evidence="6">
    <location>
        <begin position="33"/>
        <end position="51"/>
    </location>
</feature>
<dbReference type="Pfam" id="PF03788">
    <property type="entry name" value="LrgA"/>
    <property type="match status" value="1"/>
</dbReference>
<evidence type="ECO:0000256" key="5">
    <source>
        <dbReference type="ARBA" id="ARBA00023136"/>
    </source>
</evidence>
<comment type="caution">
    <text evidence="7">The sequence shown here is derived from an EMBL/GenBank/DDBJ whole genome shotgun (WGS) entry which is preliminary data.</text>
</comment>
<keyword evidence="8" id="KW-1185">Reference proteome</keyword>
<sequence>MVNDAIRLLAAGVAIVTCLLAGAWLSTLLPVRLPAAILGLLLLLFCLCVCGKVPNALQRTARPLLVHMPLFFVPAVIAVWQFTDVIKTNGLTLFVAIVVSTLVVGVALAAWVNTLLKDKHEH</sequence>
<keyword evidence="2" id="KW-1003">Cell membrane</keyword>
<protein>
    <submittedName>
        <fullName evidence="7">CidA/LrgA family protein</fullName>
    </submittedName>
</protein>
<evidence type="ECO:0000256" key="1">
    <source>
        <dbReference type="ARBA" id="ARBA00004651"/>
    </source>
</evidence>
<dbReference type="Proteomes" id="UP001234343">
    <property type="component" value="Unassembled WGS sequence"/>
</dbReference>